<dbReference type="Proteomes" id="UP000003448">
    <property type="component" value="Unassembled WGS sequence"/>
</dbReference>
<dbReference type="STRING" id="1150864.MILUP08_40798"/>
<keyword evidence="2" id="KW-1185">Reference proteome</keyword>
<reference evidence="2" key="1">
    <citation type="journal article" date="2012" name="J. Bacteriol.">
        <title>Genome Sequence of Micromonospora lupini Lupac 08, Isolated from Root Nodules of Lupinus angustifolius.</title>
        <authorList>
            <person name="Alonso-Vega P."/>
            <person name="Normand P."/>
            <person name="Bacigalupe R."/>
            <person name="Pujic P."/>
            <person name="Lajus A."/>
            <person name="Vallenet D."/>
            <person name="Carro L."/>
            <person name="Coll P."/>
            <person name="Trujillo M.E."/>
        </authorList>
    </citation>
    <scope>NUCLEOTIDE SEQUENCE [LARGE SCALE GENOMIC DNA]</scope>
    <source>
        <strain evidence="2">Lupac 08</strain>
    </source>
</reference>
<protein>
    <submittedName>
        <fullName evidence="1">Uncharacterized protein</fullName>
    </submittedName>
</protein>
<sequence>MIIRKLDSARALRPLRRPALPAGRALLRAGLVAALLGLAAAILHTSTGTDTPAGCPATNGAGGLSVRAAEPVGRPVVRRVASGSVPVWGALGEEPVVVAAAPLAPAVVGVVRGLLGQHHEVVAQVDGAVVIAARALRAGVLGAHERQD</sequence>
<gene>
    <name evidence="1" type="ORF">MILUP08_40798</name>
</gene>
<dbReference type="EMBL" id="CAIE01000010">
    <property type="protein sequence ID" value="CCH15887.1"/>
    <property type="molecule type" value="Genomic_DNA"/>
</dbReference>
<proteinExistence type="predicted"/>
<name>I0KWE0_9ACTN</name>
<accession>I0KWE0</accession>
<organism evidence="1 2">
    <name type="scientific">Micromonospora lupini str. Lupac 08</name>
    <dbReference type="NCBI Taxonomy" id="1150864"/>
    <lineage>
        <taxon>Bacteria</taxon>
        <taxon>Bacillati</taxon>
        <taxon>Actinomycetota</taxon>
        <taxon>Actinomycetes</taxon>
        <taxon>Micromonosporales</taxon>
        <taxon>Micromonosporaceae</taxon>
        <taxon>Micromonospora</taxon>
    </lineage>
</organism>
<dbReference type="AlphaFoldDB" id="I0KWE0"/>
<evidence type="ECO:0000313" key="1">
    <source>
        <dbReference type="EMBL" id="CCH15887.1"/>
    </source>
</evidence>
<comment type="caution">
    <text evidence="1">The sequence shown here is derived from an EMBL/GenBank/DDBJ whole genome shotgun (WGS) entry which is preliminary data.</text>
</comment>
<evidence type="ECO:0000313" key="2">
    <source>
        <dbReference type="Proteomes" id="UP000003448"/>
    </source>
</evidence>